<keyword evidence="6 8" id="KW-0472">Membrane</keyword>
<feature type="transmembrane region" description="Helical" evidence="8">
    <location>
        <begin position="79"/>
        <end position="100"/>
    </location>
</feature>
<organism evidence="10 11">
    <name type="scientific">Formosa sediminum</name>
    <dbReference type="NCBI Taxonomy" id="2594004"/>
    <lineage>
        <taxon>Bacteria</taxon>
        <taxon>Pseudomonadati</taxon>
        <taxon>Bacteroidota</taxon>
        <taxon>Flavobacteriia</taxon>
        <taxon>Flavobacteriales</taxon>
        <taxon>Flavobacteriaceae</taxon>
        <taxon>Formosa</taxon>
    </lineage>
</organism>
<sequence>MKPFTYLLIDFACISIPLIASFYPKHAFYKHWPAFFKANSLITIFFLIWDYAFTEMEVWGFNPEYLTGLYIANLPLEEVLFFICIPFCCVFSYFAFTYLVRTSPFKHTQTKITNVLILVFGLLTMFYLEHWYTATACGFTTLFLGYLKLKKVDLSYHYLTYLFILPFFFASNGLLTGSFLEAPIVWYNDAENMGIRLFTIPVEDSIYGLLLIFLNIEGFRYFKSR</sequence>
<keyword evidence="7" id="KW-0413">Isomerase</keyword>
<feature type="transmembrane region" description="Helical" evidence="8">
    <location>
        <begin position="206"/>
        <end position="222"/>
    </location>
</feature>
<dbReference type="RefSeq" id="WP_143379704.1">
    <property type="nucleotide sequence ID" value="NZ_CP041637.1"/>
</dbReference>
<feature type="transmembrane region" description="Helical" evidence="8">
    <location>
        <begin position="35"/>
        <end position="53"/>
    </location>
</feature>
<feature type="transmembrane region" description="Helical" evidence="8">
    <location>
        <begin position="6"/>
        <end position="23"/>
    </location>
</feature>
<dbReference type="InterPro" id="IPR017825">
    <property type="entry name" value="Lycopene_cyclase_dom"/>
</dbReference>
<feature type="transmembrane region" description="Helical" evidence="8">
    <location>
        <begin position="112"/>
        <end position="127"/>
    </location>
</feature>
<dbReference type="AlphaFoldDB" id="A0A516GMT8"/>
<evidence type="ECO:0000256" key="8">
    <source>
        <dbReference type="SAM" id="Phobius"/>
    </source>
</evidence>
<accession>A0A516GMT8</accession>
<feature type="domain" description="Lycopene cyclase" evidence="9">
    <location>
        <begin position="5"/>
        <end position="94"/>
    </location>
</feature>
<dbReference type="Pfam" id="PF18916">
    <property type="entry name" value="Lycopene_cyc"/>
    <property type="match status" value="2"/>
</dbReference>
<gene>
    <name evidence="10" type="ORF">FNB79_01985</name>
</gene>
<dbReference type="KEGG" id="fop:FNB79_01985"/>
<feature type="transmembrane region" description="Helical" evidence="8">
    <location>
        <begin position="161"/>
        <end position="186"/>
    </location>
</feature>
<comment type="subcellular location">
    <subcellularLocation>
        <location evidence="1">Membrane</location>
        <topology evidence="1">Multi-pass membrane protein</topology>
    </subcellularLocation>
</comment>
<dbReference type="OrthoDB" id="5195186at2"/>
<name>A0A516GMT8_9FLAO</name>
<comment type="pathway">
    <text evidence="2">Carotenoid biosynthesis.</text>
</comment>
<feature type="domain" description="Lycopene cyclase" evidence="9">
    <location>
        <begin position="130"/>
        <end position="222"/>
    </location>
</feature>
<reference evidence="10 11" key="1">
    <citation type="submission" date="2019-07" db="EMBL/GenBank/DDBJ databases">
        <title>Genome sequencing for Formosa sp. PS13.</title>
        <authorList>
            <person name="Park S.-J."/>
        </authorList>
    </citation>
    <scope>NUCLEOTIDE SEQUENCE [LARGE SCALE GENOMIC DNA]</scope>
    <source>
        <strain evidence="10 11">PS13</strain>
    </source>
</reference>
<evidence type="ECO:0000256" key="2">
    <source>
        <dbReference type="ARBA" id="ARBA00004829"/>
    </source>
</evidence>
<dbReference type="GO" id="GO:0045436">
    <property type="term" value="F:lycopene beta cyclase activity"/>
    <property type="evidence" value="ECO:0007669"/>
    <property type="project" value="UniProtKB-ARBA"/>
</dbReference>
<keyword evidence="5 8" id="KW-1133">Transmembrane helix</keyword>
<evidence type="ECO:0000256" key="7">
    <source>
        <dbReference type="ARBA" id="ARBA00023235"/>
    </source>
</evidence>
<evidence type="ECO:0000313" key="10">
    <source>
        <dbReference type="EMBL" id="QDO92795.1"/>
    </source>
</evidence>
<evidence type="ECO:0000256" key="3">
    <source>
        <dbReference type="ARBA" id="ARBA00022692"/>
    </source>
</evidence>
<dbReference type="EMBL" id="CP041637">
    <property type="protein sequence ID" value="QDO92795.1"/>
    <property type="molecule type" value="Genomic_DNA"/>
</dbReference>
<evidence type="ECO:0000259" key="9">
    <source>
        <dbReference type="Pfam" id="PF18916"/>
    </source>
</evidence>
<evidence type="ECO:0000256" key="4">
    <source>
        <dbReference type="ARBA" id="ARBA00022746"/>
    </source>
</evidence>
<keyword evidence="11" id="KW-1185">Reference proteome</keyword>
<keyword evidence="4" id="KW-0125">Carotenoid biosynthesis</keyword>
<dbReference type="GO" id="GO:0016020">
    <property type="term" value="C:membrane"/>
    <property type="evidence" value="ECO:0007669"/>
    <property type="project" value="UniProtKB-SubCell"/>
</dbReference>
<dbReference type="GO" id="GO:0016872">
    <property type="term" value="F:intramolecular lyase activity"/>
    <property type="evidence" value="ECO:0007669"/>
    <property type="project" value="InterPro"/>
</dbReference>
<evidence type="ECO:0000256" key="5">
    <source>
        <dbReference type="ARBA" id="ARBA00022989"/>
    </source>
</evidence>
<keyword evidence="3 8" id="KW-0812">Transmembrane</keyword>
<dbReference type="NCBIfam" id="TIGR03462">
    <property type="entry name" value="CarR_dom_SF"/>
    <property type="match status" value="1"/>
</dbReference>
<dbReference type="Proteomes" id="UP000319209">
    <property type="component" value="Chromosome"/>
</dbReference>
<evidence type="ECO:0000256" key="1">
    <source>
        <dbReference type="ARBA" id="ARBA00004141"/>
    </source>
</evidence>
<evidence type="ECO:0000313" key="11">
    <source>
        <dbReference type="Proteomes" id="UP000319209"/>
    </source>
</evidence>
<evidence type="ECO:0000256" key="6">
    <source>
        <dbReference type="ARBA" id="ARBA00023136"/>
    </source>
</evidence>
<proteinExistence type="predicted"/>
<protein>
    <submittedName>
        <fullName evidence="10">Lycopene cyclase domain-containing protein</fullName>
    </submittedName>
</protein>
<dbReference type="GO" id="GO:0016117">
    <property type="term" value="P:carotenoid biosynthetic process"/>
    <property type="evidence" value="ECO:0007669"/>
    <property type="project" value="UniProtKB-KW"/>
</dbReference>